<feature type="transmembrane region" description="Helical" evidence="1">
    <location>
        <begin position="273"/>
        <end position="296"/>
    </location>
</feature>
<sequence length="305" mass="34335">MIRGQWICVCGDTIIDDFREVIPGSVESAMGELSANRNPQTISTNLLPVGSIPNLFSSLRDRIGLLVIWASVMTAKLHRKAGRSGDTGGVELREAYELDGLPIANALPPRYLLLCISLWKGYYFTQLVPIDLNVSNDEALFCHLKSAYHCQVGIWKRMLSLRCIKDIRFVRFQITRSKLVDINLHSRMEGRIPETRPPVTHNDYSYSPKPIRIEPPVGHNTLIHLYRCPQSNDSLNFCLKRFPGYRQEQVCMGTDADEELAWGIELVEGRDWAYLWVVGFLISGCSIGFGVGWTVVKSDISGGFT</sequence>
<evidence type="ECO:0000313" key="3">
    <source>
        <dbReference type="Proteomes" id="UP000469558"/>
    </source>
</evidence>
<keyword evidence="1" id="KW-0472">Membrane</keyword>
<dbReference type="EMBL" id="QGMK01002458">
    <property type="protein sequence ID" value="TVY58466.1"/>
    <property type="molecule type" value="Genomic_DNA"/>
</dbReference>
<proteinExistence type="predicted"/>
<evidence type="ECO:0000313" key="2">
    <source>
        <dbReference type="EMBL" id="TVY58466.1"/>
    </source>
</evidence>
<feature type="non-terminal residue" evidence="2">
    <location>
        <position position="305"/>
    </location>
</feature>
<keyword evidence="3" id="KW-1185">Reference proteome</keyword>
<organism evidence="2 3">
    <name type="scientific">Lachnellula suecica</name>
    <dbReference type="NCBI Taxonomy" id="602035"/>
    <lineage>
        <taxon>Eukaryota</taxon>
        <taxon>Fungi</taxon>
        <taxon>Dikarya</taxon>
        <taxon>Ascomycota</taxon>
        <taxon>Pezizomycotina</taxon>
        <taxon>Leotiomycetes</taxon>
        <taxon>Helotiales</taxon>
        <taxon>Lachnaceae</taxon>
        <taxon>Lachnellula</taxon>
    </lineage>
</organism>
<keyword evidence="1" id="KW-1133">Transmembrane helix</keyword>
<name>A0A8T9BSA7_9HELO</name>
<evidence type="ECO:0000256" key="1">
    <source>
        <dbReference type="SAM" id="Phobius"/>
    </source>
</evidence>
<keyword evidence="1" id="KW-0812">Transmembrane</keyword>
<dbReference type="Proteomes" id="UP000469558">
    <property type="component" value="Unassembled WGS sequence"/>
</dbReference>
<dbReference type="OrthoDB" id="9988102at2759"/>
<reference evidence="2 3" key="1">
    <citation type="submission" date="2018-05" db="EMBL/GenBank/DDBJ databases">
        <title>Genome sequencing and assembly of the regulated plant pathogen Lachnellula willkommii and related sister species for the development of diagnostic species identification markers.</title>
        <authorList>
            <person name="Giroux E."/>
            <person name="Bilodeau G."/>
        </authorList>
    </citation>
    <scope>NUCLEOTIDE SEQUENCE [LARGE SCALE GENOMIC DNA]</scope>
    <source>
        <strain evidence="2 3">CBS 268.59</strain>
    </source>
</reference>
<protein>
    <submittedName>
        <fullName evidence="2">Uncharacterized protein</fullName>
    </submittedName>
</protein>
<comment type="caution">
    <text evidence="2">The sequence shown here is derived from an EMBL/GenBank/DDBJ whole genome shotgun (WGS) entry which is preliminary data.</text>
</comment>
<gene>
    <name evidence="2" type="ORF">LSUE1_G008733</name>
</gene>
<accession>A0A8T9BSA7</accession>
<dbReference type="AlphaFoldDB" id="A0A8T9BSA7"/>